<dbReference type="SUPFAM" id="SSF88723">
    <property type="entry name" value="PIN domain-like"/>
    <property type="match status" value="1"/>
</dbReference>
<dbReference type="OrthoDB" id="3785877at2"/>
<dbReference type="InterPro" id="IPR029060">
    <property type="entry name" value="PIN-like_dom_sf"/>
</dbReference>
<reference evidence="1 2" key="1">
    <citation type="submission" date="2018-08" db="EMBL/GenBank/DDBJ databases">
        <title>Genomic Encyclopedia of Archaeal and Bacterial Type Strains, Phase II (KMG-II): from individual species to whole genera.</title>
        <authorList>
            <person name="Goeker M."/>
        </authorList>
    </citation>
    <scope>NUCLEOTIDE SEQUENCE [LARGE SCALE GENOMIC DNA]</scope>
    <source>
        <strain evidence="1 2">DSM 45791</strain>
    </source>
</reference>
<keyword evidence="2" id="KW-1185">Reference proteome</keyword>
<name>A0A3E0HV35_9PSEU</name>
<dbReference type="EMBL" id="QUNO01000004">
    <property type="protein sequence ID" value="REH50382.1"/>
    <property type="molecule type" value="Genomic_DNA"/>
</dbReference>
<evidence type="ECO:0000313" key="2">
    <source>
        <dbReference type="Proteomes" id="UP000256269"/>
    </source>
</evidence>
<proteinExistence type="predicted"/>
<dbReference type="Proteomes" id="UP000256269">
    <property type="component" value="Unassembled WGS sequence"/>
</dbReference>
<evidence type="ECO:0000313" key="1">
    <source>
        <dbReference type="EMBL" id="REH50382.1"/>
    </source>
</evidence>
<evidence type="ECO:0008006" key="3">
    <source>
        <dbReference type="Google" id="ProtNLM"/>
    </source>
</evidence>
<dbReference type="AlphaFoldDB" id="A0A3E0HV35"/>
<comment type="caution">
    <text evidence="1">The sequence shown here is derived from an EMBL/GenBank/DDBJ whole genome shotgun (WGS) entry which is preliminary data.</text>
</comment>
<dbReference type="RefSeq" id="WP_116174864.1">
    <property type="nucleotide sequence ID" value="NZ_CP144375.1"/>
</dbReference>
<organism evidence="1 2">
    <name type="scientific">Kutzneria buriramensis</name>
    <dbReference type="NCBI Taxonomy" id="1045776"/>
    <lineage>
        <taxon>Bacteria</taxon>
        <taxon>Bacillati</taxon>
        <taxon>Actinomycetota</taxon>
        <taxon>Actinomycetes</taxon>
        <taxon>Pseudonocardiales</taxon>
        <taxon>Pseudonocardiaceae</taxon>
        <taxon>Kutzneria</taxon>
    </lineage>
</organism>
<accession>A0A3E0HV35</accession>
<gene>
    <name evidence="1" type="ORF">BCF44_104661</name>
</gene>
<sequence>MTGKFRPPVVYTVGALLAALDDNRRFMALHKCFLLDECRIIVPHAVLTELRNRSDGREPTTVLRACKIDEDHQGGVIHDYWIDFLVTTKPDQVDAMVAATAVAHRGIVVTTEVNALELMWAVDDVDRPMSIITI</sequence>
<protein>
    <recommendedName>
        <fullName evidence="3">PIN domain-containing protein</fullName>
    </recommendedName>
</protein>